<name>A0ABR6KUI5_9BACT</name>
<organism evidence="2 3">
    <name type="scientific">Parabacteroides faecis</name>
    <dbReference type="NCBI Taxonomy" id="1217282"/>
    <lineage>
        <taxon>Bacteria</taxon>
        <taxon>Pseudomonadati</taxon>
        <taxon>Bacteroidota</taxon>
        <taxon>Bacteroidia</taxon>
        <taxon>Bacteroidales</taxon>
        <taxon>Tannerellaceae</taxon>
        <taxon>Parabacteroides</taxon>
    </lineage>
</organism>
<proteinExistence type="predicted"/>
<dbReference type="Pfam" id="PF13476">
    <property type="entry name" value="AAA_23"/>
    <property type="match status" value="1"/>
</dbReference>
<dbReference type="RefSeq" id="WP_229801190.1">
    <property type="nucleotide sequence ID" value="NZ_BMPB01000021.1"/>
</dbReference>
<comment type="caution">
    <text evidence="2">The sequence shown here is derived from an EMBL/GenBank/DDBJ whole genome shotgun (WGS) entry which is preliminary data.</text>
</comment>
<evidence type="ECO:0000259" key="1">
    <source>
        <dbReference type="Pfam" id="PF13476"/>
    </source>
</evidence>
<dbReference type="InterPro" id="IPR038729">
    <property type="entry name" value="Rad50/SbcC_AAA"/>
</dbReference>
<feature type="domain" description="Rad50/SbcC-type AAA" evidence="1">
    <location>
        <begin position="6"/>
        <end position="196"/>
    </location>
</feature>
<gene>
    <name evidence="2" type="ORF">GGQ57_005118</name>
</gene>
<dbReference type="EMBL" id="JACHOC010000014">
    <property type="protein sequence ID" value="MBB4625171.1"/>
    <property type="molecule type" value="Genomic_DNA"/>
</dbReference>
<keyword evidence="3" id="KW-1185">Reference proteome</keyword>
<evidence type="ECO:0000313" key="2">
    <source>
        <dbReference type="EMBL" id="MBB4625171.1"/>
    </source>
</evidence>
<dbReference type="PANTHER" id="PTHR32114">
    <property type="entry name" value="ABC TRANSPORTER ABCH.3"/>
    <property type="match status" value="1"/>
</dbReference>
<reference evidence="2 3" key="1">
    <citation type="submission" date="2020-08" db="EMBL/GenBank/DDBJ databases">
        <title>Genomic Encyclopedia of Type Strains, Phase IV (KMG-IV): sequencing the most valuable type-strain genomes for metagenomic binning, comparative biology and taxonomic classification.</title>
        <authorList>
            <person name="Goeker M."/>
        </authorList>
    </citation>
    <scope>NUCLEOTIDE SEQUENCE [LARGE SCALE GENOMIC DNA]</scope>
    <source>
        <strain evidence="2 3">DSM 102983</strain>
    </source>
</reference>
<dbReference type="PANTHER" id="PTHR32114:SF2">
    <property type="entry name" value="ABC TRANSPORTER ABCH.3"/>
    <property type="match status" value="1"/>
</dbReference>
<evidence type="ECO:0000313" key="3">
    <source>
        <dbReference type="Proteomes" id="UP000533637"/>
    </source>
</evidence>
<dbReference type="Gene3D" id="3.40.50.300">
    <property type="entry name" value="P-loop containing nucleotide triphosphate hydrolases"/>
    <property type="match status" value="1"/>
</dbReference>
<sequence length="206" mass="23717">MYIKEIQLNNFRIYKGTNTISLLPSDDKNIIVVSGKNGYGKTTFLMSLVWCLYGKQMEKVDELYEKEIRDKGNYTKYIANSLNRKAYEDGETEFSVSITFSGVKIPDITCNEVTIKRSYNIVSSTSDKVEVLIDGYPNELIDDLTKENQKGEEIFIRDFILPIEIAKFFFFDAEKIVSLAEVNSNSQRRQLSKAYSEVLGIQKYED</sequence>
<dbReference type="InterPro" id="IPR027417">
    <property type="entry name" value="P-loop_NTPase"/>
</dbReference>
<protein>
    <submittedName>
        <fullName evidence="2">DNA sulfur modification protein DndD</fullName>
    </submittedName>
</protein>
<dbReference type="SUPFAM" id="SSF52540">
    <property type="entry name" value="P-loop containing nucleoside triphosphate hydrolases"/>
    <property type="match status" value="1"/>
</dbReference>
<dbReference type="Proteomes" id="UP000533637">
    <property type="component" value="Unassembled WGS sequence"/>
</dbReference>
<accession>A0ABR6KUI5</accession>